<dbReference type="Proteomes" id="UP000799770">
    <property type="component" value="Unassembled WGS sequence"/>
</dbReference>
<evidence type="ECO:0000256" key="1">
    <source>
        <dbReference type="SAM" id="SignalP"/>
    </source>
</evidence>
<evidence type="ECO:0000313" key="2">
    <source>
        <dbReference type="EMBL" id="KAF2110325.1"/>
    </source>
</evidence>
<keyword evidence="1" id="KW-0732">Signal</keyword>
<evidence type="ECO:0000313" key="3">
    <source>
        <dbReference type="Proteomes" id="UP000799770"/>
    </source>
</evidence>
<reference evidence="2" key="1">
    <citation type="journal article" date="2020" name="Stud. Mycol.">
        <title>101 Dothideomycetes genomes: a test case for predicting lifestyles and emergence of pathogens.</title>
        <authorList>
            <person name="Haridas S."/>
            <person name="Albert R."/>
            <person name="Binder M."/>
            <person name="Bloem J."/>
            <person name="Labutti K."/>
            <person name="Salamov A."/>
            <person name="Andreopoulos B."/>
            <person name="Baker S."/>
            <person name="Barry K."/>
            <person name="Bills G."/>
            <person name="Bluhm B."/>
            <person name="Cannon C."/>
            <person name="Castanera R."/>
            <person name="Culley D."/>
            <person name="Daum C."/>
            <person name="Ezra D."/>
            <person name="Gonzalez J."/>
            <person name="Henrissat B."/>
            <person name="Kuo A."/>
            <person name="Liang C."/>
            <person name="Lipzen A."/>
            <person name="Lutzoni F."/>
            <person name="Magnuson J."/>
            <person name="Mondo S."/>
            <person name="Nolan M."/>
            <person name="Ohm R."/>
            <person name="Pangilinan J."/>
            <person name="Park H.-J."/>
            <person name="Ramirez L."/>
            <person name="Alfaro M."/>
            <person name="Sun H."/>
            <person name="Tritt A."/>
            <person name="Yoshinaga Y."/>
            <person name="Zwiers L.-H."/>
            <person name="Turgeon B."/>
            <person name="Goodwin S."/>
            <person name="Spatafora J."/>
            <person name="Crous P."/>
            <person name="Grigoriev I."/>
        </authorList>
    </citation>
    <scope>NUCLEOTIDE SEQUENCE</scope>
    <source>
        <strain evidence="2">CBS 627.86</strain>
    </source>
</reference>
<name>A0A6A5YT51_9PLEO</name>
<keyword evidence="3" id="KW-1185">Reference proteome</keyword>
<protein>
    <submittedName>
        <fullName evidence="2">Uncharacterized protein</fullName>
    </submittedName>
</protein>
<dbReference type="EMBL" id="ML977338">
    <property type="protein sequence ID" value="KAF2110325.1"/>
    <property type="molecule type" value="Genomic_DNA"/>
</dbReference>
<proteinExistence type="predicted"/>
<dbReference type="AlphaFoldDB" id="A0A6A5YT51"/>
<sequence>MKTVALLASCIALASSMPITSASQGSNQFMNPLAKVEARSETLPPALLRVWYHPSDPSGLDVEDIPIHVGADANGPSSGRKLTKASIKSVEDHSVEDKVACEAWKNFSSTSAGTFTLNSAAAFDDNAKGFTLITNIVCSVVQ</sequence>
<accession>A0A6A5YT51</accession>
<gene>
    <name evidence="2" type="ORF">BDV96DRAFT_603917</name>
</gene>
<organism evidence="2 3">
    <name type="scientific">Lophiotrema nucula</name>
    <dbReference type="NCBI Taxonomy" id="690887"/>
    <lineage>
        <taxon>Eukaryota</taxon>
        <taxon>Fungi</taxon>
        <taxon>Dikarya</taxon>
        <taxon>Ascomycota</taxon>
        <taxon>Pezizomycotina</taxon>
        <taxon>Dothideomycetes</taxon>
        <taxon>Pleosporomycetidae</taxon>
        <taxon>Pleosporales</taxon>
        <taxon>Lophiotremataceae</taxon>
        <taxon>Lophiotrema</taxon>
    </lineage>
</organism>
<feature type="chain" id="PRO_5025530642" evidence="1">
    <location>
        <begin position="17"/>
        <end position="142"/>
    </location>
</feature>
<feature type="signal peptide" evidence="1">
    <location>
        <begin position="1"/>
        <end position="16"/>
    </location>
</feature>